<accession>A0ACA9Q2N6</accession>
<name>A0ACA9Q2N6_9GLOM</name>
<organism evidence="1 2">
    <name type="scientific">Racocetra persica</name>
    <dbReference type="NCBI Taxonomy" id="160502"/>
    <lineage>
        <taxon>Eukaryota</taxon>
        <taxon>Fungi</taxon>
        <taxon>Fungi incertae sedis</taxon>
        <taxon>Mucoromycota</taxon>
        <taxon>Glomeromycotina</taxon>
        <taxon>Glomeromycetes</taxon>
        <taxon>Diversisporales</taxon>
        <taxon>Gigasporaceae</taxon>
        <taxon>Racocetra</taxon>
    </lineage>
</organism>
<feature type="non-terminal residue" evidence="1">
    <location>
        <position position="277"/>
    </location>
</feature>
<comment type="caution">
    <text evidence="1">The sequence shown here is derived from an EMBL/GenBank/DDBJ whole genome shotgun (WGS) entry which is preliminary data.</text>
</comment>
<dbReference type="EMBL" id="CAJVQC010026042">
    <property type="protein sequence ID" value="CAG8731893.1"/>
    <property type="molecule type" value="Genomic_DNA"/>
</dbReference>
<protein>
    <submittedName>
        <fullName evidence="1">23594_t:CDS:1</fullName>
    </submittedName>
</protein>
<keyword evidence="2" id="KW-1185">Reference proteome</keyword>
<evidence type="ECO:0000313" key="1">
    <source>
        <dbReference type="EMBL" id="CAG8731893.1"/>
    </source>
</evidence>
<dbReference type="Proteomes" id="UP000789920">
    <property type="component" value="Unassembled WGS sequence"/>
</dbReference>
<evidence type="ECO:0000313" key="2">
    <source>
        <dbReference type="Proteomes" id="UP000789920"/>
    </source>
</evidence>
<proteinExistence type="predicted"/>
<gene>
    <name evidence="1" type="ORF">RPERSI_LOCUS12243</name>
</gene>
<reference evidence="1" key="1">
    <citation type="submission" date="2021-06" db="EMBL/GenBank/DDBJ databases">
        <authorList>
            <person name="Kallberg Y."/>
            <person name="Tangrot J."/>
            <person name="Rosling A."/>
        </authorList>
    </citation>
    <scope>NUCLEOTIDE SEQUENCE</scope>
    <source>
        <strain evidence="1">MA461A</strain>
    </source>
</reference>
<sequence length="277" mass="31078">MKASTSTRRTLKATTKTIPTAGTRLATANPSLAKQTINSNLKTLNKILHERSNITNKRVLSDSNIQNIDDKNATSHSNVQTLINATLSAIGELEQMEAKLNLRELDLEKAYSNLIKSMIDFGLYREAIQSLLKLRTRLLNYLGVSNGSTNPSRSSDVLHNMARPQMKNKIGKPKHINSSDCLFNLFSFHALNNSKNLNNEAKLLVLSSLVYAYRCFIELEEIQFIKRLPEILKNNDSGNPIILCQSLRNADTKNVTIYAEMLMRIISRACAKLQDLS</sequence>